<evidence type="ECO:0000256" key="3">
    <source>
        <dbReference type="ARBA" id="ARBA00023274"/>
    </source>
</evidence>
<dbReference type="InterPro" id="IPR036227">
    <property type="entry name" value="Ribosomal_uL15/eL18_sf"/>
</dbReference>
<evidence type="ECO:0000256" key="2">
    <source>
        <dbReference type="ARBA" id="ARBA00022980"/>
    </source>
</evidence>
<reference evidence="7" key="1">
    <citation type="submission" date="2016-09" db="EMBL/GenBank/DDBJ databases">
        <title>Marine chlamydiae encode flagella.</title>
        <authorList>
            <person name="Collingro A."/>
            <person name="Koestlbacher S."/>
            <person name="Mussmann M."/>
            <person name="Stepanauskas R."/>
            <person name="Hallam S."/>
            <person name="Horn M."/>
        </authorList>
    </citation>
    <scope>NUCLEOTIDE SEQUENCE</scope>
</reference>
<feature type="compositionally biased region" description="Polar residues" evidence="5">
    <location>
        <begin position="1"/>
        <end position="11"/>
    </location>
</feature>
<evidence type="ECO:0000259" key="6">
    <source>
        <dbReference type="Pfam" id="PF00828"/>
    </source>
</evidence>
<gene>
    <name evidence="4 7" type="primary">rplO</name>
</gene>
<dbReference type="InterPro" id="IPR021131">
    <property type="entry name" value="Ribosomal_uL15/eL18"/>
</dbReference>
<keyword evidence="4" id="KW-0699">rRNA-binding</keyword>
<keyword evidence="3 4" id="KW-0687">Ribonucleoprotein</keyword>
<feature type="compositionally biased region" description="Basic residues" evidence="5">
    <location>
        <begin position="12"/>
        <end position="21"/>
    </location>
</feature>
<dbReference type="EMBL" id="LT629179">
    <property type="protein sequence ID" value="SDA08619.1"/>
    <property type="molecule type" value="Genomic_DNA"/>
</dbReference>
<dbReference type="Pfam" id="PF00828">
    <property type="entry name" value="Ribosomal_L27A"/>
    <property type="match status" value="1"/>
</dbReference>
<keyword evidence="2 4" id="KW-0689">Ribosomal protein</keyword>
<feature type="domain" description="Large ribosomal subunit protein uL15/eL18" evidence="6">
    <location>
        <begin position="78"/>
        <end position="140"/>
    </location>
</feature>
<evidence type="ECO:0000256" key="1">
    <source>
        <dbReference type="ARBA" id="ARBA00007320"/>
    </source>
</evidence>
<dbReference type="GO" id="GO:0022625">
    <property type="term" value="C:cytosolic large ribosomal subunit"/>
    <property type="evidence" value="ECO:0007669"/>
    <property type="project" value="TreeGrafter"/>
</dbReference>
<dbReference type="AlphaFoldDB" id="A0A1K0K0V5"/>
<dbReference type="NCBIfam" id="TIGR01071">
    <property type="entry name" value="rplO_bact"/>
    <property type="match status" value="1"/>
</dbReference>
<evidence type="ECO:0000256" key="5">
    <source>
        <dbReference type="SAM" id="MobiDB-lite"/>
    </source>
</evidence>
<protein>
    <recommendedName>
        <fullName evidence="4">Large ribosomal subunit protein uL15</fullName>
    </recommendedName>
</protein>
<keyword evidence="4" id="KW-0694">RNA-binding</keyword>
<dbReference type="InterPro" id="IPR005749">
    <property type="entry name" value="Ribosomal_uL15_bac-type"/>
</dbReference>
<proteinExistence type="inferred from homology"/>
<sequence length="150" mass="16472">MITLSNLNNPTLKRKKKKRVGRGIGSGLGKTCGRGEKGAGARSGYKRRHGYEGGQMRLFMKLPTRGFSNARFSRPLHTINLADIERAFDEGDAVNLETLAMRGFISGTTYGVKLLGNGTLTKKVTIEVDEISQGAREKLELAKIEFTVLE</sequence>
<dbReference type="InterPro" id="IPR030878">
    <property type="entry name" value="Ribosomal_uL15"/>
</dbReference>
<evidence type="ECO:0000313" key="7">
    <source>
        <dbReference type="EMBL" id="SDA08619.1"/>
    </source>
</evidence>
<dbReference type="PANTHER" id="PTHR12934:SF11">
    <property type="entry name" value="LARGE RIBOSOMAL SUBUNIT PROTEIN UL15M"/>
    <property type="match status" value="1"/>
</dbReference>
<dbReference type="GO" id="GO:0006412">
    <property type="term" value="P:translation"/>
    <property type="evidence" value="ECO:0007669"/>
    <property type="project" value="UniProtKB-UniRule"/>
</dbReference>
<organism evidence="7">
    <name type="scientific">Chlamydiales bacterium STE3</name>
    <dbReference type="NCBI Taxonomy" id="1910938"/>
    <lineage>
        <taxon>Bacteria</taxon>
        <taxon>Pseudomonadati</taxon>
        <taxon>Chlamydiota</taxon>
        <taxon>Chlamydiia</taxon>
        <taxon>Chlamydiales</taxon>
    </lineage>
</organism>
<name>A0A1K0K0V5_9CHLA</name>
<accession>A0A1K0K0V5</accession>
<comment type="function">
    <text evidence="4">Binds to the 23S rRNA.</text>
</comment>
<feature type="compositionally biased region" description="Gly residues" evidence="5">
    <location>
        <begin position="22"/>
        <end position="32"/>
    </location>
</feature>
<dbReference type="HAMAP" id="MF_01341">
    <property type="entry name" value="Ribosomal_uL15"/>
    <property type="match status" value="1"/>
</dbReference>
<dbReference type="PANTHER" id="PTHR12934">
    <property type="entry name" value="50S RIBOSOMAL PROTEIN L15"/>
    <property type="match status" value="1"/>
</dbReference>
<comment type="similarity">
    <text evidence="1 4">Belongs to the universal ribosomal protein uL15 family.</text>
</comment>
<dbReference type="GO" id="GO:0019843">
    <property type="term" value="F:rRNA binding"/>
    <property type="evidence" value="ECO:0007669"/>
    <property type="project" value="UniProtKB-UniRule"/>
</dbReference>
<comment type="subunit">
    <text evidence="4">Part of the 50S ribosomal subunit.</text>
</comment>
<dbReference type="SUPFAM" id="SSF52080">
    <property type="entry name" value="Ribosomal proteins L15p and L18e"/>
    <property type="match status" value="1"/>
</dbReference>
<dbReference type="GO" id="GO:0003735">
    <property type="term" value="F:structural constituent of ribosome"/>
    <property type="evidence" value="ECO:0007669"/>
    <property type="project" value="InterPro"/>
</dbReference>
<feature type="region of interest" description="Disordered" evidence="5">
    <location>
        <begin position="1"/>
        <end position="47"/>
    </location>
</feature>
<evidence type="ECO:0000256" key="4">
    <source>
        <dbReference type="HAMAP-Rule" id="MF_01341"/>
    </source>
</evidence>
<dbReference type="Gene3D" id="3.100.10.10">
    <property type="match status" value="1"/>
</dbReference>